<evidence type="ECO:0000256" key="2">
    <source>
        <dbReference type="ARBA" id="ARBA00022475"/>
    </source>
</evidence>
<evidence type="ECO:0000313" key="8">
    <source>
        <dbReference type="Proteomes" id="UP000741360"/>
    </source>
</evidence>
<keyword evidence="3 6" id="KW-0812">Transmembrane</keyword>
<dbReference type="AlphaFoldDB" id="A0A932GSH4"/>
<evidence type="ECO:0000313" key="7">
    <source>
        <dbReference type="EMBL" id="MBI3016219.1"/>
    </source>
</evidence>
<comment type="caution">
    <text evidence="7">The sequence shown here is derived from an EMBL/GenBank/DDBJ whole genome shotgun (WGS) entry which is preliminary data.</text>
</comment>
<evidence type="ECO:0000256" key="1">
    <source>
        <dbReference type="ARBA" id="ARBA00004651"/>
    </source>
</evidence>
<dbReference type="CDD" id="cd06581">
    <property type="entry name" value="TM_PBP1_LivM_like"/>
    <property type="match status" value="1"/>
</dbReference>
<dbReference type="InterPro" id="IPR001851">
    <property type="entry name" value="ABC_transp_permease"/>
</dbReference>
<dbReference type="InterPro" id="IPR043428">
    <property type="entry name" value="LivM-like"/>
</dbReference>
<feature type="transmembrane region" description="Helical" evidence="6">
    <location>
        <begin position="156"/>
        <end position="178"/>
    </location>
</feature>
<gene>
    <name evidence="7" type="ORF">HYY65_14415</name>
</gene>
<keyword evidence="5 6" id="KW-0472">Membrane</keyword>
<dbReference type="GO" id="GO:0005886">
    <property type="term" value="C:plasma membrane"/>
    <property type="evidence" value="ECO:0007669"/>
    <property type="project" value="UniProtKB-SubCell"/>
</dbReference>
<proteinExistence type="predicted"/>
<organism evidence="7 8">
    <name type="scientific">Tectimicrobiota bacterium</name>
    <dbReference type="NCBI Taxonomy" id="2528274"/>
    <lineage>
        <taxon>Bacteria</taxon>
        <taxon>Pseudomonadati</taxon>
        <taxon>Nitrospinota/Tectimicrobiota group</taxon>
        <taxon>Candidatus Tectimicrobiota</taxon>
    </lineage>
</organism>
<dbReference type="EMBL" id="JACPSX010000278">
    <property type="protein sequence ID" value="MBI3016219.1"/>
    <property type="molecule type" value="Genomic_DNA"/>
</dbReference>
<sequence>NLILGLRELTNGETGIVTTGLGAGILERARWSYYVILAVLMFSLVLYHLLMRSRAGTAFRALTDDEFAAELVGIDVTMYKVLAASIGSALLGAVGALYAYYSGFISPTVYALVSVDIVVLVTLLLGGMGTLLGPVLGGVLFTVLDEIVRPLGRLNVLVYGALMILLFITFRQGLVAVLRKLGKVRIP</sequence>
<dbReference type="Proteomes" id="UP000741360">
    <property type="component" value="Unassembled WGS sequence"/>
</dbReference>
<evidence type="ECO:0000256" key="3">
    <source>
        <dbReference type="ARBA" id="ARBA00022692"/>
    </source>
</evidence>
<feature type="transmembrane region" description="Helical" evidence="6">
    <location>
        <begin position="81"/>
        <end position="101"/>
    </location>
</feature>
<dbReference type="PANTHER" id="PTHR30482:SF10">
    <property type="entry name" value="HIGH-AFFINITY BRANCHED-CHAIN AMINO ACID TRANSPORT PROTEIN BRAE"/>
    <property type="match status" value="1"/>
</dbReference>
<accession>A0A932GSH4</accession>
<evidence type="ECO:0000256" key="5">
    <source>
        <dbReference type="ARBA" id="ARBA00023136"/>
    </source>
</evidence>
<dbReference type="Pfam" id="PF02653">
    <property type="entry name" value="BPD_transp_2"/>
    <property type="match status" value="1"/>
</dbReference>
<feature type="transmembrane region" description="Helical" evidence="6">
    <location>
        <begin position="117"/>
        <end position="144"/>
    </location>
</feature>
<keyword evidence="2" id="KW-1003">Cell membrane</keyword>
<protein>
    <submittedName>
        <fullName evidence="7">Branched-chain amino acid ABC transporter permease</fullName>
    </submittedName>
</protein>
<feature type="non-terminal residue" evidence="7">
    <location>
        <position position="1"/>
    </location>
</feature>
<feature type="transmembrane region" description="Helical" evidence="6">
    <location>
        <begin position="31"/>
        <end position="50"/>
    </location>
</feature>
<dbReference type="GO" id="GO:0015658">
    <property type="term" value="F:branched-chain amino acid transmembrane transporter activity"/>
    <property type="evidence" value="ECO:0007669"/>
    <property type="project" value="InterPro"/>
</dbReference>
<name>A0A932GSH4_UNCTE</name>
<dbReference type="PANTHER" id="PTHR30482">
    <property type="entry name" value="HIGH-AFFINITY BRANCHED-CHAIN AMINO ACID TRANSPORT SYSTEM PERMEASE"/>
    <property type="match status" value="1"/>
</dbReference>
<evidence type="ECO:0000256" key="4">
    <source>
        <dbReference type="ARBA" id="ARBA00022989"/>
    </source>
</evidence>
<comment type="subcellular location">
    <subcellularLocation>
        <location evidence="1">Cell membrane</location>
        <topology evidence="1">Multi-pass membrane protein</topology>
    </subcellularLocation>
</comment>
<reference evidence="7" key="1">
    <citation type="submission" date="2020-07" db="EMBL/GenBank/DDBJ databases">
        <title>Huge and variable diversity of episymbiotic CPR bacteria and DPANN archaea in groundwater ecosystems.</title>
        <authorList>
            <person name="He C.Y."/>
            <person name="Keren R."/>
            <person name="Whittaker M."/>
            <person name="Farag I.F."/>
            <person name="Doudna J."/>
            <person name="Cate J.H.D."/>
            <person name="Banfield J.F."/>
        </authorList>
    </citation>
    <scope>NUCLEOTIDE SEQUENCE</scope>
    <source>
        <strain evidence="7">NC_groundwater_717_Ag_S-0.2um_59_8</strain>
    </source>
</reference>
<keyword evidence="4 6" id="KW-1133">Transmembrane helix</keyword>
<evidence type="ECO:0000256" key="6">
    <source>
        <dbReference type="SAM" id="Phobius"/>
    </source>
</evidence>